<evidence type="ECO:0000256" key="1">
    <source>
        <dbReference type="SAM" id="MobiDB-lite"/>
    </source>
</evidence>
<proteinExistence type="predicted"/>
<reference evidence="2 3" key="1">
    <citation type="submission" date="2020-03" db="EMBL/GenBank/DDBJ databases">
        <title>Dissostichus mawsoni Genome sequencing and assembly.</title>
        <authorList>
            <person name="Park H."/>
        </authorList>
    </citation>
    <scope>NUCLEOTIDE SEQUENCE [LARGE SCALE GENOMIC DNA]</scope>
    <source>
        <strain evidence="2">DM0001</strain>
        <tissue evidence="2">Muscle</tissue>
    </source>
</reference>
<keyword evidence="3" id="KW-1185">Reference proteome</keyword>
<dbReference type="AlphaFoldDB" id="A0A7J5XX76"/>
<feature type="compositionally biased region" description="Polar residues" evidence="1">
    <location>
        <begin position="1"/>
        <end position="28"/>
    </location>
</feature>
<organism evidence="2 3">
    <name type="scientific">Dissostichus mawsoni</name>
    <name type="common">Antarctic cod</name>
    <dbReference type="NCBI Taxonomy" id="36200"/>
    <lineage>
        <taxon>Eukaryota</taxon>
        <taxon>Metazoa</taxon>
        <taxon>Chordata</taxon>
        <taxon>Craniata</taxon>
        <taxon>Vertebrata</taxon>
        <taxon>Euteleostomi</taxon>
        <taxon>Actinopterygii</taxon>
        <taxon>Neopterygii</taxon>
        <taxon>Teleostei</taxon>
        <taxon>Neoteleostei</taxon>
        <taxon>Acanthomorphata</taxon>
        <taxon>Eupercaria</taxon>
        <taxon>Perciformes</taxon>
        <taxon>Notothenioidei</taxon>
        <taxon>Nototheniidae</taxon>
        <taxon>Dissostichus</taxon>
    </lineage>
</organism>
<evidence type="ECO:0000313" key="2">
    <source>
        <dbReference type="EMBL" id="KAF3841373.1"/>
    </source>
</evidence>
<comment type="caution">
    <text evidence="2">The sequence shown here is derived from an EMBL/GenBank/DDBJ whole genome shotgun (WGS) entry which is preliminary data.</text>
</comment>
<dbReference type="EMBL" id="JAAKFY010000020">
    <property type="protein sequence ID" value="KAF3841373.1"/>
    <property type="molecule type" value="Genomic_DNA"/>
</dbReference>
<feature type="region of interest" description="Disordered" evidence="1">
    <location>
        <begin position="1"/>
        <end position="65"/>
    </location>
</feature>
<dbReference type="Proteomes" id="UP000518266">
    <property type="component" value="Unassembled WGS sequence"/>
</dbReference>
<protein>
    <submittedName>
        <fullName evidence="2">Uncharacterized protein</fullName>
    </submittedName>
</protein>
<name>A0A7J5XX76_DISMA</name>
<feature type="compositionally biased region" description="Polar residues" evidence="1">
    <location>
        <begin position="38"/>
        <end position="48"/>
    </location>
</feature>
<dbReference type="OrthoDB" id="8935774at2759"/>
<gene>
    <name evidence="2" type="ORF">F7725_007235</name>
</gene>
<evidence type="ECO:0000313" key="3">
    <source>
        <dbReference type="Proteomes" id="UP000518266"/>
    </source>
</evidence>
<accession>A0A7J5XX76</accession>
<sequence>MVTVSTLERQHMASWSGTTTSNRATLSRGSHKRPGTDPSHNGHPSTNSTEKREHSSYPADAPGSQDTLFVSVMRFSLCDETLNDVRKDGEETE</sequence>